<organism evidence="2">
    <name type="scientific">uncultured Nocardioidaceae bacterium</name>
    <dbReference type="NCBI Taxonomy" id="253824"/>
    <lineage>
        <taxon>Bacteria</taxon>
        <taxon>Bacillati</taxon>
        <taxon>Actinomycetota</taxon>
        <taxon>Actinomycetes</taxon>
        <taxon>Propionibacteriales</taxon>
        <taxon>Nocardioidaceae</taxon>
        <taxon>environmental samples</taxon>
    </lineage>
</organism>
<dbReference type="PRINTS" id="PR00420">
    <property type="entry name" value="RNGMNOXGNASE"/>
</dbReference>
<dbReference type="InterPro" id="IPR036188">
    <property type="entry name" value="FAD/NAD-bd_sf"/>
</dbReference>
<dbReference type="PANTHER" id="PTHR42685">
    <property type="entry name" value="GERANYLGERANYL DIPHOSPHATE REDUCTASE"/>
    <property type="match status" value="1"/>
</dbReference>
<dbReference type="AlphaFoldDB" id="A0A6J4MNN4"/>
<name>A0A6J4MNN4_9ACTN</name>
<proteinExistence type="predicted"/>
<reference evidence="2" key="1">
    <citation type="submission" date="2020-02" db="EMBL/GenBank/DDBJ databases">
        <authorList>
            <person name="Meier V. D."/>
        </authorList>
    </citation>
    <scope>NUCLEOTIDE SEQUENCE</scope>
    <source>
        <strain evidence="2">AVDCRST_MAG36</strain>
    </source>
</reference>
<dbReference type="InterPro" id="IPR050407">
    <property type="entry name" value="Geranylgeranyl_reductase"/>
</dbReference>
<dbReference type="Gene3D" id="3.50.50.60">
    <property type="entry name" value="FAD/NAD(P)-binding domain"/>
    <property type="match status" value="1"/>
</dbReference>
<accession>A0A6J4MNN4</accession>
<dbReference type="EMBL" id="CADCUH010000191">
    <property type="protein sequence ID" value="CAA9364724.1"/>
    <property type="molecule type" value="Genomic_DNA"/>
</dbReference>
<protein>
    <submittedName>
        <fullName evidence="2">PUTATIVE OXIDOREDUCTASE</fullName>
    </submittedName>
</protein>
<dbReference type="SUPFAM" id="SSF51905">
    <property type="entry name" value="FAD/NAD(P)-binding domain"/>
    <property type="match status" value="1"/>
</dbReference>
<dbReference type="PANTHER" id="PTHR42685:SF19">
    <property type="entry name" value="POSSIBLE OXIDOREDUCTASE"/>
    <property type="match status" value="1"/>
</dbReference>
<feature type="domain" description="FAD-binding" evidence="1">
    <location>
        <begin position="3"/>
        <end position="158"/>
    </location>
</feature>
<evidence type="ECO:0000259" key="1">
    <source>
        <dbReference type="Pfam" id="PF01494"/>
    </source>
</evidence>
<dbReference type="InterPro" id="IPR002938">
    <property type="entry name" value="FAD-bd"/>
</dbReference>
<dbReference type="GO" id="GO:0071949">
    <property type="term" value="F:FAD binding"/>
    <property type="evidence" value="ECO:0007669"/>
    <property type="project" value="InterPro"/>
</dbReference>
<sequence length="354" mass="36862">MSRVLVVGGGPVGLATALHAARAGADVTVWERRAGVLDKACGEGLMPAAVAALDELGVTVPGVRLEGIDYLDGTRRARARFPAGGGLGVRRTALHDALRAAAAAAGIRTEHRRLTRLTQEPEGVVADGEHFDWLVGADGLHSTARRLCGLDGARPGLRRYGLRGHVRVQPWSPFVEVHWGSGAEVYVTPVAADLVGVTVLTSRRASFAEQLDGFPALRRLADRSAGAVLGAGPLWQRSRRRVRGRVLLVGDAAGYVDALTGEGIALGLAQARAAVAAIGAGDPERYEAEWRSLTATHRRLTGALVTATRTGLARRLVVPTAARLPALFGTVVAGLAAPAPVPASVPVPVGVEAR</sequence>
<evidence type="ECO:0000313" key="2">
    <source>
        <dbReference type="EMBL" id="CAA9364724.1"/>
    </source>
</evidence>
<dbReference type="Pfam" id="PF01494">
    <property type="entry name" value="FAD_binding_3"/>
    <property type="match status" value="1"/>
</dbReference>
<gene>
    <name evidence="2" type="ORF">AVDCRST_MAG36-2970</name>
</gene>